<gene>
    <name evidence="7" type="ORF">MCAP1_000070</name>
</gene>
<dbReference type="PANTHER" id="PTHR47810">
    <property type="entry name" value="DNA LIGASE"/>
    <property type="match status" value="1"/>
</dbReference>
<dbReference type="GO" id="GO:0005524">
    <property type="term" value="F:ATP binding"/>
    <property type="evidence" value="ECO:0007669"/>
    <property type="project" value="InterPro"/>
</dbReference>
<evidence type="ECO:0000256" key="1">
    <source>
        <dbReference type="ARBA" id="ARBA00001968"/>
    </source>
</evidence>
<organism evidence="7 8">
    <name type="scientific">Malassezia caprae</name>
    <dbReference type="NCBI Taxonomy" id="1381934"/>
    <lineage>
        <taxon>Eukaryota</taxon>
        <taxon>Fungi</taxon>
        <taxon>Dikarya</taxon>
        <taxon>Basidiomycota</taxon>
        <taxon>Ustilaginomycotina</taxon>
        <taxon>Malasseziomycetes</taxon>
        <taxon>Malasseziales</taxon>
        <taxon>Malasseziaceae</taxon>
        <taxon>Malassezia</taxon>
    </lineage>
</organism>
<protein>
    <recommendedName>
        <fullName evidence="6">ATP-dependent DNA ligase family profile domain-containing protein</fullName>
    </recommendedName>
</protein>
<name>A0AAF0E472_9BASI</name>
<evidence type="ECO:0000256" key="3">
    <source>
        <dbReference type="ARBA" id="ARBA00022705"/>
    </source>
</evidence>
<keyword evidence="2" id="KW-0436">Ligase</keyword>
<keyword evidence="5" id="KW-0234">DNA repair</keyword>
<dbReference type="Pfam" id="PF01068">
    <property type="entry name" value="DNA_ligase_A_M"/>
    <property type="match status" value="1"/>
</dbReference>
<comment type="cofactor">
    <cofactor evidence="1">
        <name>a divalent metal cation</name>
        <dbReference type="ChEBI" id="CHEBI:60240"/>
    </cofactor>
</comment>
<dbReference type="InterPro" id="IPR012310">
    <property type="entry name" value="DNA_ligase_ATP-dep_cent"/>
</dbReference>
<proteinExistence type="predicted"/>
<dbReference type="InterPro" id="IPR050326">
    <property type="entry name" value="NAD_dep_DNA_ligaseB"/>
</dbReference>
<dbReference type="EMBL" id="CP119908">
    <property type="protein sequence ID" value="WFD17861.1"/>
    <property type="molecule type" value="Genomic_DNA"/>
</dbReference>
<dbReference type="PANTHER" id="PTHR47810:SF1">
    <property type="entry name" value="DNA LIGASE B"/>
    <property type="match status" value="1"/>
</dbReference>
<keyword evidence="4" id="KW-0227">DNA damage</keyword>
<accession>A0AAF0E472</accession>
<sequence length="496" mass="55238">MRRSSAAARLCCRWTHRAHAPSVVHELQRLREMMHEAAATPSLRAKEAVVRAYPDLAALLRAVYVDGHLFHMSSATLARFRAHRPPADKAAVPPTVAALLQQLGARTVRGHAAKQLVHTFLERHGVDAQHARETPPTVLDVFYRCLDRHLGVGLSALSVQRALTGPGTLDVDAWLTRLRTHGHVAPLPMPVVLARPHPSLPLPPTRTAWYASRKLDGVRCLFVVDGTHVYALSRHGRAFRMLGDFAAQMRADLDACPVVPRDGPWLLDGELCAWSNAEQESFVRAASLVTRQAPDTAALTYHPFDMLTLREFLAWRESPTRTLSARLHALSALTAWLSTHRPATRVRALPQKRLHAPADLDSMLREAAAWEGVMVRDDQPYEGRRSHAMLKVCARQEAEFVVEDVEISTMRLPIDGVYADRRAVASIVVRYRGRRVAVGSGMRPSERVHWAAHPEDLRGRTVTIAYAAETARLDGHAPSLRFPVLKYVYGTQGRPF</sequence>
<feature type="domain" description="ATP-dependent DNA ligase family profile" evidence="6">
    <location>
        <begin position="207"/>
        <end position="392"/>
    </location>
</feature>
<keyword evidence="8" id="KW-1185">Reference proteome</keyword>
<dbReference type="GO" id="GO:0006260">
    <property type="term" value="P:DNA replication"/>
    <property type="evidence" value="ECO:0007669"/>
    <property type="project" value="UniProtKB-KW"/>
</dbReference>
<reference evidence="7" key="1">
    <citation type="submission" date="2023-03" db="EMBL/GenBank/DDBJ databases">
        <title>Mating type loci evolution in Malassezia.</title>
        <authorList>
            <person name="Coelho M.A."/>
        </authorList>
    </citation>
    <scope>NUCLEOTIDE SEQUENCE</scope>
    <source>
        <strain evidence="7">CBS 10434</strain>
    </source>
</reference>
<keyword evidence="3" id="KW-0235">DNA replication</keyword>
<dbReference type="InterPro" id="IPR012340">
    <property type="entry name" value="NA-bd_OB-fold"/>
</dbReference>
<dbReference type="GO" id="GO:0006281">
    <property type="term" value="P:DNA repair"/>
    <property type="evidence" value="ECO:0007669"/>
    <property type="project" value="UniProtKB-KW"/>
</dbReference>
<dbReference type="Proteomes" id="UP001220961">
    <property type="component" value="Chromosome 1"/>
</dbReference>
<dbReference type="AlphaFoldDB" id="A0AAF0E472"/>
<evidence type="ECO:0000313" key="7">
    <source>
        <dbReference type="EMBL" id="WFD17861.1"/>
    </source>
</evidence>
<dbReference type="Gene3D" id="2.40.50.140">
    <property type="entry name" value="Nucleic acid-binding proteins"/>
    <property type="match status" value="1"/>
</dbReference>
<evidence type="ECO:0000256" key="2">
    <source>
        <dbReference type="ARBA" id="ARBA00022598"/>
    </source>
</evidence>
<dbReference type="GO" id="GO:0003910">
    <property type="term" value="F:DNA ligase (ATP) activity"/>
    <property type="evidence" value="ECO:0007669"/>
    <property type="project" value="InterPro"/>
</dbReference>
<dbReference type="SUPFAM" id="SSF50249">
    <property type="entry name" value="Nucleic acid-binding proteins"/>
    <property type="match status" value="1"/>
</dbReference>
<dbReference type="Gene3D" id="3.30.470.30">
    <property type="entry name" value="DNA ligase/mRNA capping enzyme"/>
    <property type="match status" value="1"/>
</dbReference>
<evidence type="ECO:0000256" key="5">
    <source>
        <dbReference type="ARBA" id="ARBA00023204"/>
    </source>
</evidence>
<evidence type="ECO:0000259" key="6">
    <source>
        <dbReference type="Pfam" id="PF01068"/>
    </source>
</evidence>
<dbReference type="GO" id="GO:0006310">
    <property type="term" value="P:DNA recombination"/>
    <property type="evidence" value="ECO:0007669"/>
    <property type="project" value="InterPro"/>
</dbReference>
<dbReference type="SUPFAM" id="SSF56091">
    <property type="entry name" value="DNA ligase/mRNA capping enzyme, catalytic domain"/>
    <property type="match status" value="1"/>
</dbReference>
<evidence type="ECO:0000313" key="8">
    <source>
        <dbReference type="Proteomes" id="UP001220961"/>
    </source>
</evidence>
<evidence type="ECO:0000256" key="4">
    <source>
        <dbReference type="ARBA" id="ARBA00022763"/>
    </source>
</evidence>